<dbReference type="InterPro" id="IPR008844">
    <property type="entry name" value="Spore_GerAC-like"/>
</dbReference>
<organism evidence="12 13">
    <name type="scientific">Candidatus Avimonoglobus intestinipullorum</name>
    <dbReference type="NCBI Taxonomy" id="2840699"/>
    <lineage>
        <taxon>Bacteria</taxon>
        <taxon>Bacillati</taxon>
        <taxon>Bacillota</taxon>
        <taxon>Clostridia</taxon>
        <taxon>Eubacteriales</taxon>
        <taxon>Candidatus Avimonoglobus</taxon>
    </lineage>
</organism>
<dbReference type="GO" id="GO:0009847">
    <property type="term" value="P:spore germination"/>
    <property type="evidence" value="ECO:0007669"/>
    <property type="project" value="InterPro"/>
</dbReference>
<feature type="domain" description="Spore germination GerAC-like C-terminal" evidence="10">
    <location>
        <begin position="279"/>
        <end position="444"/>
    </location>
</feature>
<evidence type="ECO:0000313" key="12">
    <source>
        <dbReference type="EMBL" id="HIU48170.1"/>
    </source>
</evidence>
<dbReference type="EMBL" id="DVND01000058">
    <property type="protein sequence ID" value="HIU48170.1"/>
    <property type="molecule type" value="Genomic_DNA"/>
</dbReference>
<evidence type="ECO:0008006" key="14">
    <source>
        <dbReference type="Google" id="ProtNLM"/>
    </source>
</evidence>
<evidence type="ECO:0000259" key="10">
    <source>
        <dbReference type="Pfam" id="PF05504"/>
    </source>
</evidence>
<reference evidence="12" key="1">
    <citation type="submission" date="2020-10" db="EMBL/GenBank/DDBJ databases">
        <authorList>
            <person name="Gilroy R."/>
        </authorList>
    </citation>
    <scope>NUCLEOTIDE SEQUENCE</scope>
    <source>
        <strain evidence="12">ChiSjej4B22-9803</strain>
    </source>
</reference>
<feature type="region of interest" description="Disordered" evidence="8">
    <location>
        <begin position="197"/>
        <end position="246"/>
    </location>
</feature>
<protein>
    <recommendedName>
        <fullName evidence="14">Ger(X)C family spore germination protein</fullName>
    </recommendedName>
</protein>
<keyword evidence="3" id="KW-0309">Germination</keyword>
<comment type="subcellular location">
    <subcellularLocation>
        <location evidence="1">Membrane</location>
        <topology evidence="1">Lipid-anchor</topology>
    </subcellularLocation>
</comment>
<name>A0A9D1S5Y2_9FIRM</name>
<evidence type="ECO:0000256" key="3">
    <source>
        <dbReference type="ARBA" id="ARBA00022544"/>
    </source>
</evidence>
<feature type="compositionally biased region" description="Basic and acidic residues" evidence="8">
    <location>
        <begin position="207"/>
        <end position="219"/>
    </location>
</feature>
<evidence type="ECO:0000256" key="7">
    <source>
        <dbReference type="ARBA" id="ARBA00023288"/>
    </source>
</evidence>
<evidence type="ECO:0000259" key="11">
    <source>
        <dbReference type="Pfam" id="PF25198"/>
    </source>
</evidence>
<dbReference type="Gene3D" id="3.30.300.210">
    <property type="entry name" value="Nutrient germinant receptor protein C, domain 3"/>
    <property type="match status" value="1"/>
</dbReference>
<evidence type="ECO:0000256" key="1">
    <source>
        <dbReference type="ARBA" id="ARBA00004635"/>
    </source>
</evidence>
<keyword evidence="6" id="KW-0564">Palmitate</keyword>
<keyword evidence="7" id="KW-0449">Lipoprotein</keyword>
<dbReference type="InterPro" id="IPR046953">
    <property type="entry name" value="Spore_GerAC-like_C"/>
</dbReference>
<evidence type="ECO:0000313" key="13">
    <source>
        <dbReference type="Proteomes" id="UP000824111"/>
    </source>
</evidence>
<proteinExistence type="inferred from homology"/>
<keyword evidence="4 9" id="KW-0732">Signal</keyword>
<evidence type="ECO:0000256" key="6">
    <source>
        <dbReference type="ARBA" id="ARBA00023139"/>
    </source>
</evidence>
<accession>A0A9D1S5Y2</accession>
<feature type="chain" id="PRO_5039248332" description="Ger(X)C family spore germination protein" evidence="9">
    <location>
        <begin position="24"/>
        <end position="455"/>
    </location>
</feature>
<feature type="compositionally biased region" description="Low complexity" evidence="8">
    <location>
        <begin position="225"/>
        <end position="240"/>
    </location>
</feature>
<dbReference type="InterPro" id="IPR038501">
    <property type="entry name" value="Spore_GerAC_C_sf"/>
</dbReference>
<feature type="domain" description="Spore germination protein N-terminal" evidence="11">
    <location>
        <begin position="22"/>
        <end position="199"/>
    </location>
</feature>
<dbReference type="AlphaFoldDB" id="A0A9D1S5Y2"/>
<sequence length="455" mass="50829">MKKVKSLFLALVLLFSLTGCYDADEPNDIVYVMALGVDRGAHAGEYTFTIQFARPTQISGGASEEGGPGGEEAFGIVTVNAPTIYSGINLANHIVSKRFTLAHMKLIVISEEVAKQGVLDMADTIARSSDIRPNIYLCVAKGEAKAYLEGIHPVMEVNPEKYYQLIFENEYSGFVPKNLSQDFYFYMTSEEKNSVLPLAAVEEGTEKEEKGGRETKGAGEETGSEDSGGSSSGQAESNGAGEEEIVRDIEINEQGFEYRVKEYIAGNMDVEKQNKSEVMGLAVFDGDKMIGELNAIESELFSIASGQFKYSYTNFYSQDSPDDPTTLRLEQNRKPRYKVDVSGDHPKIDLEVFLVGDFVSISPYIFLENDIQNYEQEITGYVQEALEKFLEATAQDLESDIVGFGSYAKRSFWTHQQFEAYDWLERYKDAEFHVEVRLKLRGTGLILRNEERIGE</sequence>
<dbReference type="PROSITE" id="PS51257">
    <property type="entry name" value="PROKAR_LIPOPROTEIN"/>
    <property type="match status" value="1"/>
</dbReference>
<evidence type="ECO:0000256" key="2">
    <source>
        <dbReference type="ARBA" id="ARBA00007886"/>
    </source>
</evidence>
<feature type="signal peptide" evidence="9">
    <location>
        <begin position="1"/>
        <end position="23"/>
    </location>
</feature>
<dbReference type="Pfam" id="PF25198">
    <property type="entry name" value="Spore_GerAC_N"/>
    <property type="match status" value="1"/>
</dbReference>
<evidence type="ECO:0000256" key="5">
    <source>
        <dbReference type="ARBA" id="ARBA00023136"/>
    </source>
</evidence>
<reference evidence="12" key="2">
    <citation type="journal article" date="2021" name="PeerJ">
        <title>Extensive microbial diversity within the chicken gut microbiome revealed by metagenomics and culture.</title>
        <authorList>
            <person name="Gilroy R."/>
            <person name="Ravi A."/>
            <person name="Getino M."/>
            <person name="Pursley I."/>
            <person name="Horton D.L."/>
            <person name="Alikhan N.F."/>
            <person name="Baker D."/>
            <person name="Gharbi K."/>
            <person name="Hall N."/>
            <person name="Watson M."/>
            <person name="Adriaenssens E.M."/>
            <person name="Foster-Nyarko E."/>
            <person name="Jarju S."/>
            <person name="Secka A."/>
            <person name="Antonio M."/>
            <person name="Oren A."/>
            <person name="Chaudhuri R.R."/>
            <person name="La Ragione R."/>
            <person name="Hildebrand F."/>
            <person name="Pallen M.J."/>
        </authorList>
    </citation>
    <scope>NUCLEOTIDE SEQUENCE</scope>
    <source>
        <strain evidence="12">ChiSjej4B22-9803</strain>
    </source>
</reference>
<dbReference type="PANTHER" id="PTHR35789">
    <property type="entry name" value="SPORE GERMINATION PROTEIN B3"/>
    <property type="match status" value="1"/>
</dbReference>
<dbReference type="PANTHER" id="PTHR35789:SF1">
    <property type="entry name" value="SPORE GERMINATION PROTEIN B3"/>
    <property type="match status" value="1"/>
</dbReference>
<comment type="similarity">
    <text evidence="2">Belongs to the GerABKC lipoprotein family.</text>
</comment>
<gene>
    <name evidence="12" type="ORF">IAB04_02270</name>
</gene>
<keyword evidence="5" id="KW-0472">Membrane</keyword>
<dbReference type="Proteomes" id="UP000824111">
    <property type="component" value="Unassembled WGS sequence"/>
</dbReference>
<evidence type="ECO:0000256" key="4">
    <source>
        <dbReference type="ARBA" id="ARBA00022729"/>
    </source>
</evidence>
<evidence type="ECO:0000256" key="9">
    <source>
        <dbReference type="SAM" id="SignalP"/>
    </source>
</evidence>
<dbReference type="GO" id="GO:0016020">
    <property type="term" value="C:membrane"/>
    <property type="evidence" value="ECO:0007669"/>
    <property type="project" value="UniProtKB-SubCell"/>
</dbReference>
<dbReference type="Pfam" id="PF05504">
    <property type="entry name" value="Spore_GerAC"/>
    <property type="match status" value="1"/>
</dbReference>
<dbReference type="InterPro" id="IPR057336">
    <property type="entry name" value="GerAC_N"/>
</dbReference>
<comment type="caution">
    <text evidence="12">The sequence shown here is derived from an EMBL/GenBank/DDBJ whole genome shotgun (WGS) entry which is preliminary data.</text>
</comment>
<evidence type="ECO:0000256" key="8">
    <source>
        <dbReference type="SAM" id="MobiDB-lite"/>
    </source>
</evidence>